<evidence type="ECO:0000256" key="1">
    <source>
        <dbReference type="ARBA" id="ARBA00004651"/>
    </source>
</evidence>
<dbReference type="EMBL" id="CP042997">
    <property type="protein sequence ID" value="QEH37027.1"/>
    <property type="molecule type" value="Genomic_DNA"/>
</dbReference>
<evidence type="ECO:0000256" key="4">
    <source>
        <dbReference type="ARBA" id="ARBA00022692"/>
    </source>
</evidence>
<accession>A0A5B9W9B6</accession>
<dbReference type="Gene3D" id="1.20.81.30">
    <property type="entry name" value="Type II secretion system (T2SS), domain F"/>
    <property type="match status" value="2"/>
</dbReference>
<dbReference type="OrthoDB" id="242349at2"/>
<evidence type="ECO:0000256" key="6">
    <source>
        <dbReference type="ARBA" id="ARBA00023136"/>
    </source>
</evidence>
<feature type="domain" description="Type II secretion system protein GspF" evidence="9">
    <location>
        <begin position="302"/>
        <end position="423"/>
    </location>
</feature>
<feature type="domain" description="Type II secretion system protein GspF" evidence="9">
    <location>
        <begin position="105"/>
        <end position="226"/>
    </location>
</feature>
<evidence type="ECO:0000256" key="8">
    <source>
        <dbReference type="SAM" id="Phobius"/>
    </source>
</evidence>
<sequence length="434" mass="47571">MSDVWEVDEGEEPQGVPAPRRQDKPAAEQLDEELDLLPSPPPSMRIWQMMGLVALVAVALALALAIGFRALPLVIFGGFLSLIAGAIAMGVVASGKRLSRQDALLSIMAVAAERGMPMPLTIAALADQYSGIGRRRILDLAASLHGGRSLPEALEASPGLVSKDAVLLAYVGQQTGRVPEALRMAASARASQMPAWVGVVARLTYFLAMLLVIETITGFILYYIVPRMEVIFKDFGVPLPGITLFVIGVSHLIIEYFYLLSPLLLLNILLLLYLPYSFSGWFDYDVPFFDRLLRRRHAALILRALSLSVGSKTPIEQAMGTLANHYPAWWMRRKLVAAEMEVQHGGPWIDALVRRGIVRRGEAELLQSATRVGNLAWAMREVADAGDRRTARRLQVVIQTLFPAVVLGLGVLVFFITAAFFIPLVTLIERLAEV</sequence>
<name>A0A5B9W9B6_9BACT</name>
<feature type="region of interest" description="Disordered" evidence="7">
    <location>
        <begin position="1"/>
        <end position="27"/>
    </location>
</feature>
<feature type="transmembrane region" description="Helical" evidence="8">
    <location>
        <begin position="46"/>
        <end position="66"/>
    </location>
</feature>
<dbReference type="Proteomes" id="UP000324233">
    <property type="component" value="Chromosome"/>
</dbReference>
<protein>
    <submittedName>
        <fullName evidence="10">Type II secretion system protein F</fullName>
    </submittedName>
</protein>
<dbReference type="AlphaFoldDB" id="A0A5B9W9B6"/>
<comment type="subcellular location">
    <subcellularLocation>
        <location evidence="1">Cell membrane</location>
        <topology evidence="1">Multi-pass membrane protein</topology>
    </subcellularLocation>
</comment>
<dbReference type="GO" id="GO:0005886">
    <property type="term" value="C:plasma membrane"/>
    <property type="evidence" value="ECO:0007669"/>
    <property type="project" value="UniProtKB-SubCell"/>
</dbReference>
<keyword evidence="3" id="KW-1003">Cell membrane</keyword>
<evidence type="ECO:0000256" key="2">
    <source>
        <dbReference type="ARBA" id="ARBA00005745"/>
    </source>
</evidence>
<dbReference type="PANTHER" id="PTHR30012">
    <property type="entry name" value="GENERAL SECRETION PATHWAY PROTEIN"/>
    <property type="match status" value="1"/>
</dbReference>
<evidence type="ECO:0000256" key="5">
    <source>
        <dbReference type="ARBA" id="ARBA00022989"/>
    </source>
</evidence>
<comment type="similarity">
    <text evidence="2">Belongs to the GSP F family.</text>
</comment>
<evidence type="ECO:0000256" key="7">
    <source>
        <dbReference type="SAM" id="MobiDB-lite"/>
    </source>
</evidence>
<feature type="transmembrane region" description="Helical" evidence="8">
    <location>
        <begin position="237"/>
        <end position="258"/>
    </location>
</feature>
<evidence type="ECO:0000313" key="11">
    <source>
        <dbReference type="Proteomes" id="UP000324233"/>
    </source>
</evidence>
<keyword evidence="6 8" id="KW-0472">Membrane</keyword>
<dbReference type="Pfam" id="PF00482">
    <property type="entry name" value="T2SSF"/>
    <property type="match status" value="2"/>
</dbReference>
<feature type="transmembrane region" description="Helical" evidence="8">
    <location>
        <begin position="401"/>
        <end position="428"/>
    </location>
</feature>
<keyword evidence="11" id="KW-1185">Reference proteome</keyword>
<gene>
    <name evidence="10" type="primary">epsF_3</name>
    <name evidence="10" type="ORF">OJF2_56120</name>
</gene>
<evidence type="ECO:0000259" key="9">
    <source>
        <dbReference type="Pfam" id="PF00482"/>
    </source>
</evidence>
<proteinExistence type="inferred from homology"/>
<organism evidence="10 11">
    <name type="scientific">Aquisphaera giovannonii</name>
    <dbReference type="NCBI Taxonomy" id="406548"/>
    <lineage>
        <taxon>Bacteria</taxon>
        <taxon>Pseudomonadati</taxon>
        <taxon>Planctomycetota</taxon>
        <taxon>Planctomycetia</taxon>
        <taxon>Isosphaerales</taxon>
        <taxon>Isosphaeraceae</taxon>
        <taxon>Aquisphaera</taxon>
    </lineage>
</organism>
<dbReference type="InterPro" id="IPR003004">
    <property type="entry name" value="GspF/PilC"/>
</dbReference>
<dbReference type="InterPro" id="IPR042094">
    <property type="entry name" value="T2SS_GspF_sf"/>
</dbReference>
<dbReference type="KEGG" id="agv:OJF2_56120"/>
<feature type="compositionally biased region" description="Acidic residues" evidence="7">
    <location>
        <begin position="1"/>
        <end position="12"/>
    </location>
</feature>
<keyword evidence="4 8" id="KW-0812">Transmembrane</keyword>
<keyword evidence="5 8" id="KW-1133">Transmembrane helix</keyword>
<dbReference type="PANTHER" id="PTHR30012:SF0">
    <property type="entry name" value="TYPE II SECRETION SYSTEM PROTEIN F-RELATED"/>
    <property type="match status" value="1"/>
</dbReference>
<dbReference type="InterPro" id="IPR018076">
    <property type="entry name" value="T2SS_GspF_dom"/>
</dbReference>
<evidence type="ECO:0000313" key="10">
    <source>
        <dbReference type="EMBL" id="QEH37027.1"/>
    </source>
</evidence>
<reference evidence="10 11" key="1">
    <citation type="submission" date="2019-08" db="EMBL/GenBank/DDBJ databases">
        <title>Deep-cultivation of Planctomycetes and their phenomic and genomic characterization uncovers novel biology.</title>
        <authorList>
            <person name="Wiegand S."/>
            <person name="Jogler M."/>
            <person name="Boedeker C."/>
            <person name="Pinto D."/>
            <person name="Vollmers J."/>
            <person name="Rivas-Marin E."/>
            <person name="Kohn T."/>
            <person name="Peeters S.H."/>
            <person name="Heuer A."/>
            <person name="Rast P."/>
            <person name="Oberbeckmann S."/>
            <person name="Bunk B."/>
            <person name="Jeske O."/>
            <person name="Meyerdierks A."/>
            <person name="Storesund J.E."/>
            <person name="Kallscheuer N."/>
            <person name="Luecker S."/>
            <person name="Lage O.M."/>
            <person name="Pohl T."/>
            <person name="Merkel B.J."/>
            <person name="Hornburger P."/>
            <person name="Mueller R.-W."/>
            <person name="Bruemmer F."/>
            <person name="Labrenz M."/>
            <person name="Spormann A.M."/>
            <person name="Op den Camp H."/>
            <person name="Overmann J."/>
            <person name="Amann R."/>
            <person name="Jetten M.S.M."/>
            <person name="Mascher T."/>
            <person name="Medema M.H."/>
            <person name="Devos D.P."/>
            <person name="Kaster A.-K."/>
            <person name="Ovreas L."/>
            <person name="Rohde M."/>
            <person name="Galperin M.Y."/>
            <person name="Jogler C."/>
        </authorList>
    </citation>
    <scope>NUCLEOTIDE SEQUENCE [LARGE SCALE GENOMIC DNA]</scope>
    <source>
        <strain evidence="10 11">OJF2</strain>
    </source>
</reference>
<dbReference type="RefSeq" id="WP_148596642.1">
    <property type="nucleotide sequence ID" value="NZ_CP042997.1"/>
</dbReference>
<feature type="transmembrane region" description="Helical" evidence="8">
    <location>
        <begin position="73"/>
        <end position="93"/>
    </location>
</feature>
<feature type="transmembrane region" description="Helical" evidence="8">
    <location>
        <begin position="203"/>
        <end position="225"/>
    </location>
</feature>
<evidence type="ECO:0000256" key="3">
    <source>
        <dbReference type="ARBA" id="ARBA00022475"/>
    </source>
</evidence>
<feature type="transmembrane region" description="Helical" evidence="8">
    <location>
        <begin position="264"/>
        <end position="286"/>
    </location>
</feature>